<gene>
    <name evidence="3" type="ORF">SAMN05216361_2862</name>
</gene>
<organism evidence="3 4">
    <name type="scientific">Marisediminitalea aggregata</name>
    <dbReference type="NCBI Taxonomy" id="634436"/>
    <lineage>
        <taxon>Bacteria</taxon>
        <taxon>Pseudomonadati</taxon>
        <taxon>Pseudomonadota</taxon>
        <taxon>Gammaproteobacteria</taxon>
        <taxon>Alteromonadales</taxon>
        <taxon>Alteromonadaceae</taxon>
        <taxon>Marisediminitalea</taxon>
    </lineage>
</organism>
<evidence type="ECO:0000259" key="2">
    <source>
        <dbReference type="Pfam" id="PF03703"/>
    </source>
</evidence>
<keyword evidence="1" id="KW-0472">Membrane</keyword>
<dbReference type="STRING" id="634436.SAMN05216361_2862"/>
<dbReference type="Proteomes" id="UP000184520">
    <property type="component" value="Unassembled WGS sequence"/>
</dbReference>
<proteinExistence type="predicted"/>
<feature type="domain" description="YdbS-like PH" evidence="2">
    <location>
        <begin position="95"/>
        <end position="169"/>
    </location>
</feature>
<evidence type="ECO:0000256" key="1">
    <source>
        <dbReference type="SAM" id="Phobius"/>
    </source>
</evidence>
<feature type="transmembrane region" description="Helical" evidence="1">
    <location>
        <begin position="34"/>
        <end position="55"/>
    </location>
</feature>
<dbReference type="PANTHER" id="PTHR34473:SF2">
    <property type="entry name" value="UPF0699 TRANSMEMBRANE PROTEIN YDBT"/>
    <property type="match status" value="1"/>
</dbReference>
<evidence type="ECO:0000313" key="4">
    <source>
        <dbReference type="Proteomes" id="UP000184520"/>
    </source>
</evidence>
<protein>
    <recommendedName>
        <fullName evidence="2">YdbS-like PH domain-containing protein</fullName>
    </recommendedName>
</protein>
<name>A0A1M5M0R4_9ALTE</name>
<evidence type="ECO:0000313" key="3">
    <source>
        <dbReference type="EMBL" id="SHG70826.1"/>
    </source>
</evidence>
<feature type="transmembrane region" description="Helical" evidence="1">
    <location>
        <begin position="67"/>
        <end position="89"/>
    </location>
</feature>
<sequence>MQASEFSNNVIPVSELPSLTTVPSEPISPAYRCLNLWLTSGIFGGVAAILVLVLIQPWFALLPPAPFIVSLCIGGVLFIGSWLFLYHFFADPLIRYSIREQDLVLFKGLLFKDVICQPILRIQHIDIQRGPFERMAGLATLKVYSAGGSLHTLAIPGLPADTAETIRQFVLNHSDLTQDEA</sequence>
<dbReference type="Pfam" id="PF03703">
    <property type="entry name" value="bPH_2"/>
    <property type="match status" value="1"/>
</dbReference>
<dbReference type="PANTHER" id="PTHR34473">
    <property type="entry name" value="UPF0699 TRANSMEMBRANE PROTEIN YDBS"/>
    <property type="match status" value="1"/>
</dbReference>
<keyword evidence="1" id="KW-1133">Transmembrane helix</keyword>
<keyword evidence="1" id="KW-0812">Transmembrane</keyword>
<accession>A0A1M5M0R4</accession>
<reference evidence="4" key="1">
    <citation type="submission" date="2016-11" db="EMBL/GenBank/DDBJ databases">
        <authorList>
            <person name="Varghese N."/>
            <person name="Submissions S."/>
        </authorList>
    </citation>
    <scope>NUCLEOTIDE SEQUENCE [LARGE SCALE GENOMIC DNA]</scope>
    <source>
        <strain evidence="4">CGMCC 1.8995</strain>
    </source>
</reference>
<dbReference type="AlphaFoldDB" id="A0A1M5M0R4"/>
<dbReference type="OrthoDB" id="1750577at2"/>
<dbReference type="RefSeq" id="WP_073323578.1">
    <property type="nucleotide sequence ID" value="NZ_FQWD01000004.1"/>
</dbReference>
<dbReference type="EMBL" id="FQWD01000004">
    <property type="protein sequence ID" value="SHG70826.1"/>
    <property type="molecule type" value="Genomic_DNA"/>
</dbReference>
<dbReference type="InterPro" id="IPR005182">
    <property type="entry name" value="YdbS-like_PH"/>
</dbReference>
<keyword evidence="4" id="KW-1185">Reference proteome</keyword>